<gene>
    <name evidence="2" type="primary">TRIM35</name>
</gene>
<sequence length="73" mass="8336">NKQTFSLVMFCISLRFISVRSKNMFFETKIVRNISFLKSEYLTALHQAPPGGQRAHLLSHKSHISGALCRNEV</sequence>
<feature type="non-terminal residue" evidence="2">
    <location>
        <position position="1"/>
    </location>
</feature>
<proteinExistence type="predicted"/>
<reference evidence="2" key="1">
    <citation type="submission" date="2016-05" db="EMBL/GenBank/DDBJ databases">
        <authorList>
            <person name="Lavstsen T."/>
            <person name="Jespersen J.S."/>
        </authorList>
    </citation>
    <scope>NUCLEOTIDE SEQUENCE</scope>
    <source>
        <tissue evidence="2">Brain</tissue>
    </source>
</reference>
<protein>
    <submittedName>
        <fullName evidence="2">Tripartite motif containing 35</fullName>
    </submittedName>
</protein>
<feature type="non-terminal residue" evidence="2">
    <location>
        <position position="73"/>
    </location>
</feature>
<dbReference type="EMBL" id="HAEF01019545">
    <property type="protein sequence ID" value="SBR60704.1"/>
    <property type="molecule type" value="Transcribed_RNA"/>
</dbReference>
<evidence type="ECO:0000313" key="2">
    <source>
        <dbReference type="EMBL" id="SBR60704.1"/>
    </source>
</evidence>
<evidence type="ECO:0000256" key="1">
    <source>
        <dbReference type="SAM" id="SignalP"/>
    </source>
</evidence>
<name>A0A1A8MW29_9TELE</name>
<feature type="chain" id="PRO_5008375169" evidence="1">
    <location>
        <begin position="22"/>
        <end position="73"/>
    </location>
</feature>
<keyword evidence="1" id="KW-0732">Signal</keyword>
<accession>A0A1A8MW29</accession>
<feature type="signal peptide" evidence="1">
    <location>
        <begin position="1"/>
        <end position="21"/>
    </location>
</feature>
<organism evidence="2">
    <name type="scientific">Nothobranchius pienaari</name>
    <dbReference type="NCBI Taxonomy" id="704102"/>
    <lineage>
        <taxon>Eukaryota</taxon>
        <taxon>Metazoa</taxon>
        <taxon>Chordata</taxon>
        <taxon>Craniata</taxon>
        <taxon>Vertebrata</taxon>
        <taxon>Euteleostomi</taxon>
        <taxon>Actinopterygii</taxon>
        <taxon>Neopterygii</taxon>
        <taxon>Teleostei</taxon>
        <taxon>Neoteleostei</taxon>
        <taxon>Acanthomorphata</taxon>
        <taxon>Ovalentaria</taxon>
        <taxon>Atherinomorphae</taxon>
        <taxon>Cyprinodontiformes</taxon>
        <taxon>Nothobranchiidae</taxon>
        <taxon>Nothobranchius</taxon>
    </lineage>
</organism>
<reference evidence="2" key="2">
    <citation type="submission" date="2016-06" db="EMBL/GenBank/DDBJ databases">
        <title>The genome of a short-lived fish provides insights into sex chromosome evolution and the genetic control of aging.</title>
        <authorList>
            <person name="Reichwald K."/>
            <person name="Felder M."/>
            <person name="Petzold A."/>
            <person name="Koch P."/>
            <person name="Groth M."/>
            <person name="Platzer M."/>
        </authorList>
    </citation>
    <scope>NUCLEOTIDE SEQUENCE</scope>
    <source>
        <tissue evidence="2">Brain</tissue>
    </source>
</reference>
<dbReference type="AlphaFoldDB" id="A0A1A8MW29"/>